<accession>A0A2P6NK11</accession>
<protein>
    <submittedName>
        <fullName evidence="3">Uncharacterized protein</fullName>
    </submittedName>
</protein>
<feature type="compositionally biased region" description="Polar residues" evidence="1">
    <location>
        <begin position="9"/>
        <end position="19"/>
    </location>
</feature>
<organism evidence="3 4">
    <name type="scientific">Planoprotostelium fungivorum</name>
    <dbReference type="NCBI Taxonomy" id="1890364"/>
    <lineage>
        <taxon>Eukaryota</taxon>
        <taxon>Amoebozoa</taxon>
        <taxon>Evosea</taxon>
        <taxon>Variosea</taxon>
        <taxon>Cavosteliida</taxon>
        <taxon>Cavosteliaceae</taxon>
        <taxon>Planoprotostelium</taxon>
    </lineage>
</organism>
<dbReference type="InParanoid" id="A0A2P6NK11"/>
<evidence type="ECO:0000313" key="4">
    <source>
        <dbReference type="Proteomes" id="UP000241769"/>
    </source>
</evidence>
<keyword evidence="2" id="KW-0812">Transmembrane</keyword>
<feature type="region of interest" description="Disordered" evidence="1">
    <location>
        <begin position="1"/>
        <end position="21"/>
    </location>
</feature>
<evidence type="ECO:0000313" key="3">
    <source>
        <dbReference type="EMBL" id="PRP84284.1"/>
    </source>
</evidence>
<keyword evidence="2" id="KW-0472">Membrane</keyword>
<proteinExistence type="predicted"/>
<dbReference type="Proteomes" id="UP000241769">
    <property type="component" value="Unassembled WGS sequence"/>
</dbReference>
<keyword evidence="2" id="KW-1133">Transmembrane helix</keyword>
<evidence type="ECO:0000256" key="2">
    <source>
        <dbReference type="SAM" id="Phobius"/>
    </source>
</evidence>
<gene>
    <name evidence="3" type="ORF">PROFUN_08304</name>
</gene>
<feature type="transmembrane region" description="Helical" evidence="2">
    <location>
        <begin position="109"/>
        <end position="126"/>
    </location>
</feature>
<sequence>MSIVHSEARSPQTDSSAESENGCFRTATLHIPPTYIQAYFLGLVVTQIRTKFSRNPAIYRRSKHHTTQHEHKMTNPAYKRRSPDDEIYNMAMNRQLSRKSSATHVSPKFYLGVGICVIITILFISWL</sequence>
<reference evidence="3 4" key="1">
    <citation type="journal article" date="2018" name="Genome Biol. Evol.">
        <title>Multiple Roots of Fruiting Body Formation in Amoebozoa.</title>
        <authorList>
            <person name="Hillmann F."/>
            <person name="Forbes G."/>
            <person name="Novohradska S."/>
            <person name="Ferling I."/>
            <person name="Riege K."/>
            <person name="Groth M."/>
            <person name="Westermann M."/>
            <person name="Marz M."/>
            <person name="Spaller T."/>
            <person name="Winckler T."/>
            <person name="Schaap P."/>
            <person name="Glockner G."/>
        </authorList>
    </citation>
    <scope>NUCLEOTIDE SEQUENCE [LARGE SCALE GENOMIC DNA]</scope>
    <source>
        <strain evidence="3 4">Jena</strain>
    </source>
</reference>
<keyword evidence="4" id="KW-1185">Reference proteome</keyword>
<dbReference type="EMBL" id="MDYQ01000066">
    <property type="protein sequence ID" value="PRP84284.1"/>
    <property type="molecule type" value="Genomic_DNA"/>
</dbReference>
<comment type="caution">
    <text evidence="3">The sequence shown here is derived from an EMBL/GenBank/DDBJ whole genome shotgun (WGS) entry which is preliminary data.</text>
</comment>
<name>A0A2P6NK11_9EUKA</name>
<dbReference type="AlphaFoldDB" id="A0A2P6NK11"/>
<evidence type="ECO:0000256" key="1">
    <source>
        <dbReference type="SAM" id="MobiDB-lite"/>
    </source>
</evidence>